<dbReference type="UniPathway" id="UPA00148">
    <property type="reaction ID" value="UER00236"/>
</dbReference>
<dbReference type="RefSeq" id="WP_131836147.1">
    <property type="nucleotide sequence ID" value="NZ_SMFY01000002.1"/>
</dbReference>
<organism evidence="17 18">
    <name type="scientific">Ancylobacter aquaticus</name>
    <dbReference type="NCBI Taxonomy" id="100"/>
    <lineage>
        <taxon>Bacteria</taxon>
        <taxon>Pseudomonadati</taxon>
        <taxon>Pseudomonadota</taxon>
        <taxon>Alphaproteobacteria</taxon>
        <taxon>Hyphomicrobiales</taxon>
        <taxon>Xanthobacteraceae</taxon>
        <taxon>Ancylobacter</taxon>
    </lineage>
</organism>
<comment type="pathway">
    <text evidence="6 14">Cofactor biosynthesis; adenosylcobalamin biosynthesis; adenosylcobalamin from cob(II)yrinate a,c-diamide: step 5/7.</text>
</comment>
<keyword evidence="12 14" id="KW-0067">ATP-binding</keyword>
<evidence type="ECO:0000256" key="3">
    <source>
        <dbReference type="ARBA" id="ARBA00001522"/>
    </source>
</evidence>
<keyword evidence="17" id="KW-0548">Nucleotidyltransferase</keyword>
<accession>A0A4V2PJL7</accession>
<dbReference type="GO" id="GO:0008820">
    <property type="term" value="F:cobinamide phosphate guanylyltransferase activity"/>
    <property type="evidence" value="ECO:0007669"/>
    <property type="project" value="UniProtKB-UniRule"/>
</dbReference>
<evidence type="ECO:0000256" key="7">
    <source>
        <dbReference type="ARBA" id="ARBA00007490"/>
    </source>
</evidence>
<keyword evidence="11 14" id="KW-0418">Kinase</keyword>
<keyword evidence="9 14" id="KW-0808">Transferase</keyword>
<dbReference type="InterPro" id="IPR003203">
    <property type="entry name" value="CobU/CobP"/>
</dbReference>
<name>A0A4V2PJL7_ANCAQ</name>
<comment type="catalytic activity">
    <reaction evidence="2 14">
        <text>adenosylcob(III)inamide phosphate + GTP + H(+) = adenosylcob(III)inamide-GDP + diphosphate</text>
        <dbReference type="Rhea" id="RHEA:22712"/>
        <dbReference type="ChEBI" id="CHEBI:15378"/>
        <dbReference type="ChEBI" id="CHEBI:33019"/>
        <dbReference type="ChEBI" id="CHEBI:37565"/>
        <dbReference type="ChEBI" id="CHEBI:58502"/>
        <dbReference type="ChEBI" id="CHEBI:60487"/>
        <dbReference type="EC" id="2.7.7.62"/>
    </reaction>
</comment>
<dbReference type="GO" id="GO:0005524">
    <property type="term" value="F:ATP binding"/>
    <property type="evidence" value="ECO:0007669"/>
    <property type="project" value="UniProtKB-UniRule"/>
</dbReference>
<dbReference type="AlphaFoldDB" id="A0A4V2PJL7"/>
<evidence type="ECO:0000256" key="2">
    <source>
        <dbReference type="ARBA" id="ARBA00000711"/>
    </source>
</evidence>
<dbReference type="EMBL" id="SMFY01000002">
    <property type="protein sequence ID" value="TCK29066.1"/>
    <property type="molecule type" value="Genomic_DNA"/>
</dbReference>
<feature type="active site" description="GMP-histidine intermediate" evidence="15">
    <location>
        <position position="49"/>
    </location>
</feature>
<evidence type="ECO:0000256" key="1">
    <source>
        <dbReference type="ARBA" id="ARBA00000312"/>
    </source>
</evidence>
<evidence type="ECO:0000256" key="14">
    <source>
        <dbReference type="PIRNR" id="PIRNR006135"/>
    </source>
</evidence>
<evidence type="ECO:0000256" key="12">
    <source>
        <dbReference type="ARBA" id="ARBA00022840"/>
    </source>
</evidence>
<evidence type="ECO:0000256" key="10">
    <source>
        <dbReference type="ARBA" id="ARBA00022741"/>
    </source>
</evidence>
<dbReference type="GO" id="GO:0005525">
    <property type="term" value="F:GTP binding"/>
    <property type="evidence" value="ECO:0007669"/>
    <property type="project" value="UniProtKB-UniRule"/>
</dbReference>
<keyword evidence="13 14" id="KW-0342">GTP-binding</keyword>
<feature type="binding site" evidence="16">
    <location>
        <begin position="50"/>
        <end position="53"/>
    </location>
    <ligand>
        <name>GTP</name>
        <dbReference type="ChEBI" id="CHEBI:37565"/>
    </ligand>
</feature>
<evidence type="ECO:0000256" key="16">
    <source>
        <dbReference type="PIRSR" id="PIRSR006135-2"/>
    </source>
</evidence>
<feature type="binding site" evidence="16">
    <location>
        <begin position="8"/>
        <end position="15"/>
    </location>
    <ligand>
        <name>GTP</name>
        <dbReference type="ChEBI" id="CHEBI:37565"/>
    </ligand>
</feature>
<comment type="similarity">
    <text evidence="7 14">Belongs to the CobU/CobP family.</text>
</comment>
<dbReference type="EC" id="2.7.7.62" evidence="14"/>
<keyword evidence="8 14" id="KW-0169">Cobalamin biosynthesis</keyword>
<evidence type="ECO:0000313" key="17">
    <source>
        <dbReference type="EMBL" id="TCK29066.1"/>
    </source>
</evidence>
<comment type="caution">
    <text evidence="17">The sequence shown here is derived from an EMBL/GenBank/DDBJ whole genome shotgun (WGS) entry which is preliminary data.</text>
</comment>
<dbReference type="PIRSF" id="PIRSF006135">
    <property type="entry name" value="CobU"/>
    <property type="match status" value="1"/>
</dbReference>
<dbReference type="Gene3D" id="3.40.50.300">
    <property type="entry name" value="P-loop containing nucleotide triphosphate hydrolases"/>
    <property type="match status" value="1"/>
</dbReference>
<dbReference type="EC" id="2.7.1.156" evidence="14"/>
<reference evidence="17 18" key="1">
    <citation type="submission" date="2019-03" db="EMBL/GenBank/DDBJ databases">
        <title>Genomic Encyclopedia of Type Strains, Phase IV (KMG-IV): sequencing the most valuable type-strain genomes for metagenomic binning, comparative biology and taxonomic classification.</title>
        <authorList>
            <person name="Goeker M."/>
        </authorList>
    </citation>
    <scope>NUCLEOTIDE SEQUENCE [LARGE SCALE GENOMIC DNA]</scope>
    <source>
        <strain evidence="17 18">DSM 101</strain>
    </source>
</reference>
<dbReference type="InterPro" id="IPR027417">
    <property type="entry name" value="P-loop_NTPase"/>
</dbReference>
<evidence type="ECO:0000256" key="15">
    <source>
        <dbReference type="PIRSR" id="PIRSR006135-1"/>
    </source>
</evidence>
<feature type="binding site" evidence="16">
    <location>
        <begin position="33"/>
        <end position="35"/>
    </location>
    <ligand>
        <name>GTP</name>
        <dbReference type="ChEBI" id="CHEBI:37565"/>
    </ligand>
</feature>
<gene>
    <name evidence="17" type="ORF">EV667_3084</name>
</gene>
<keyword evidence="10 14" id="KW-0547">Nucleotide-binding</keyword>
<evidence type="ECO:0000313" key="18">
    <source>
        <dbReference type="Proteomes" id="UP000295030"/>
    </source>
</evidence>
<evidence type="ECO:0000256" key="5">
    <source>
        <dbReference type="ARBA" id="ARBA00004692"/>
    </source>
</evidence>
<feature type="binding site" evidence="16">
    <location>
        <position position="82"/>
    </location>
    <ligand>
        <name>GTP</name>
        <dbReference type="ChEBI" id="CHEBI:37565"/>
    </ligand>
</feature>
<evidence type="ECO:0000256" key="6">
    <source>
        <dbReference type="ARBA" id="ARBA00005159"/>
    </source>
</evidence>
<evidence type="ECO:0000256" key="11">
    <source>
        <dbReference type="ARBA" id="ARBA00022777"/>
    </source>
</evidence>
<dbReference type="NCBIfam" id="NF004469">
    <property type="entry name" value="PRK05800.1"/>
    <property type="match status" value="1"/>
</dbReference>
<evidence type="ECO:0000256" key="13">
    <source>
        <dbReference type="ARBA" id="ARBA00023134"/>
    </source>
</evidence>
<dbReference type="SUPFAM" id="SSF52540">
    <property type="entry name" value="P-loop containing nucleoside triphosphate hydrolases"/>
    <property type="match status" value="1"/>
</dbReference>
<comment type="catalytic activity">
    <reaction evidence="1 14">
        <text>adenosylcob(III)inamide + ATP = adenosylcob(III)inamide phosphate + ADP + H(+)</text>
        <dbReference type="Rhea" id="RHEA:15769"/>
        <dbReference type="ChEBI" id="CHEBI:2480"/>
        <dbReference type="ChEBI" id="CHEBI:15378"/>
        <dbReference type="ChEBI" id="CHEBI:30616"/>
        <dbReference type="ChEBI" id="CHEBI:58502"/>
        <dbReference type="ChEBI" id="CHEBI:456216"/>
        <dbReference type="EC" id="2.7.1.156"/>
    </reaction>
</comment>
<evidence type="ECO:0000256" key="4">
    <source>
        <dbReference type="ARBA" id="ARBA00003889"/>
    </source>
</evidence>
<comment type="function">
    <text evidence="4 14">Catalyzes ATP-dependent phosphorylation of adenosylcobinamide and addition of GMP to adenosylcobinamide phosphate.</text>
</comment>
<dbReference type="CDD" id="cd00544">
    <property type="entry name" value="CobU"/>
    <property type="match status" value="1"/>
</dbReference>
<dbReference type="OrthoDB" id="9788370at2"/>
<comment type="catalytic activity">
    <reaction evidence="3">
        <text>adenosylcob(III)inamide + GTP = adenosylcob(III)inamide phosphate + GDP + H(+)</text>
        <dbReference type="Rhea" id="RHEA:15765"/>
        <dbReference type="ChEBI" id="CHEBI:2480"/>
        <dbReference type="ChEBI" id="CHEBI:15378"/>
        <dbReference type="ChEBI" id="CHEBI:37565"/>
        <dbReference type="ChEBI" id="CHEBI:58189"/>
        <dbReference type="ChEBI" id="CHEBI:58502"/>
        <dbReference type="EC" id="2.7.1.156"/>
    </reaction>
</comment>
<keyword evidence="18" id="KW-1185">Reference proteome</keyword>
<dbReference type="PANTHER" id="PTHR34848">
    <property type="match status" value="1"/>
</dbReference>
<protein>
    <recommendedName>
        <fullName evidence="14">Bifunctional adenosylcobalamin biosynthesis protein</fullName>
        <ecNumber evidence="14">2.7.1.156</ecNumber>
        <ecNumber evidence="14">2.7.7.62</ecNumber>
    </recommendedName>
</protein>
<comment type="pathway">
    <text evidence="5 14">Cofactor biosynthesis; adenosylcobalamin biosynthesis; adenosylcobalamin from cob(II)yrinate a,c-diamide: step 6/7.</text>
</comment>
<sequence>MALTLVLGGARSGKSLHAETLLAQRPSPWSYIATAQAWDSEMEERIAQHRARRAAGWQTLDAPHDLAATLKALPPGRPVLVDCLTLWLSNRLLAEADLATESAAMVEALASHDGPVIAVSNEVGLSIVPDNALARRFRDAQGRLNQQVAARADSVVFMVAGLPLFVKGSAL</sequence>
<dbReference type="Pfam" id="PF02283">
    <property type="entry name" value="CobU"/>
    <property type="match status" value="1"/>
</dbReference>
<dbReference type="GO" id="GO:0043752">
    <property type="term" value="F:adenosylcobinamide kinase activity"/>
    <property type="evidence" value="ECO:0007669"/>
    <property type="project" value="UniProtKB-EC"/>
</dbReference>
<proteinExistence type="inferred from homology"/>
<dbReference type="GO" id="GO:0009236">
    <property type="term" value="P:cobalamin biosynthetic process"/>
    <property type="evidence" value="ECO:0007669"/>
    <property type="project" value="UniProtKB-UniRule"/>
</dbReference>
<evidence type="ECO:0000256" key="9">
    <source>
        <dbReference type="ARBA" id="ARBA00022679"/>
    </source>
</evidence>
<dbReference type="PANTHER" id="PTHR34848:SF1">
    <property type="entry name" value="BIFUNCTIONAL ADENOSYLCOBALAMIN BIOSYNTHESIS PROTEIN COBU"/>
    <property type="match status" value="1"/>
</dbReference>
<evidence type="ECO:0000256" key="8">
    <source>
        <dbReference type="ARBA" id="ARBA00022573"/>
    </source>
</evidence>
<dbReference type="Proteomes" id="UP000295030">
    <property type="component" value="Unassembled WGS sequence"/>
</dbReference>